<dbReference type="GO" id="GO:0007018">
    <property type="term" value="P:microtubule-based movement"/>
    <property type="evidence" value="ECO:0007669"/>
    <property type="project" value="InterPro"/>
</dbReference>
<keyword evidence="1 7" id="KW-0493">Microtubule</keyword>
<keyword evidence="5 6" id="KW-0505">Motor protein</keyword>
<dbReference type="AlphaFoldDB" id="G8YJ68"/>
<dbReference type="InParanoid" id="G8YJ68"/>
<evidence type="ECO:0000256" key="2">
    <source>
        <dbReference type="ARBA" id="ARBA00022741"/>
    </source>
</evidence>
<dbReference type="InterPro" id="IPR001752">
    <property type="entry name" value="Kinesin_motor_dom"/>
</dbReference>
<dbReference type="OrthoDB" id="3176171at2759"/>
<evidence type="ECO:0000256" key="3">
    <source>
        <dbReference type="ARBA" id="ARBA00022840"/>
    </source>
</evidence>
<feature type="region of interest" description="Disordered" evidence="9">
    <location>
        <begin position="1"/>
        <end position="98"/>
    </location>
</feature>
<evidence type="ECO:0000313" key="11">
    <source>
        <dbReference type="EMBL" id="CCE80363.1"/>
    </source>
</evidence>
<feature type="binding site" evidence="6">
    <location>
        <begin position="170"/>
        <end position="177"/>
    </location>
    <ligand>
        <name>ATP</name>
        <dbReference type="ChEBI" id="CHEBI:30616"/>
    </ligand>
</feature>
<protein>
    <recommendedName>
        <fullName evidence="7">Kinesin-like protein</fullName>
    </recommendedName>
</protein>
<evidence type="ECO:0000256" key="6">
    <source>
        <dbReference type="PROSITE-ProRule" id="PRU00283"/>
    </source>
</evidence>
<dbReference type="InterPro" id="IPR027640">
    <property type="entry name" value="Kinesin-like_fam"/>
</dbReference>
<dbReference type="PROSITE" id="PS00411">
    <property type="entry name" value="KINESIN_MOTOR_1"/>
    <property type="match status" value="1"/>
</dbReference>
<name>G8YJ68_PICSO</name>
<organism evidence="11 13">
    <name type="scientific">Pichia sorbitophila (strain ATCC MYA-4447 / BCRC 22081 / CBS 7064 / NBRC 10061 / NRRL Y-12695)</name>
    <name type="common">Hybrid yeast</name>
    <dbReference type="NCBI Taxonomy" id="559304"/>
    <lineage>
        <taxon>Eukaryota</taxon>
        <taxon>Fungi</taxon>
        <taxon>Dikarya</taxon>
        <taxon>Ascomycota</taxon>
        <taxon>Saccharomycotina</taxon>
        <taxon>Pichiomycetes</taxon>
        <taxon>Debaryomycetaceae</taxon>
        <taxon>Millerozyma</taxon>
    </lineage>
</organism>
<keyword evidence="4 8" id="KW-0175">Coiled coil</keyword>
<comment type="similarity">
    <text evidence="6 7">Belongs to the TRAFAC class myosin-kinesin ATPase superfamily. Kinesin family.</text>
</comment>
<keyword evidence="13" id="KW-1185">Reference proteome</keyword>
<dbReference type="InterPro" id="IPR027417">
    <property type="entry name" value="P-loop_NTPase"/>
</dbReference>
<dbReference type="InterPro" id="IPR036961">
    <property type="entry name" value="Kinesin_motor_dom_sf"/>
</dbReference>
<feature type="domain" description="Kinesin motor" evidence="10">
    <location>
        <begin position="90"/>
        <end position="423"/>
    </location>
</feature>
<dbReference type="Proteomes" id="UP000005222">
    <property type="component" value="Chromosome H"/>
</dbReference>
<evidence type="ECO:0000313" key="12">
    <source>
        <dbReference type="EMBL" id="CCE81128.1"/>
    </source>
</evidence>
<evidence type="ECO:0000256" key="5">
    <source>
        <dbReference type="ARBA" id="ARBA00023175"/>
    </source>
</evidence>
<dbReference type="HOGENOM" id="CLU_001485_24_1_1"/>
<keyword evidence="2 6" id="KW-0547">Nucleotide-binding</keyword>
<sequence length="648" mass="72897">MSSVRTPLKSRASLMNISISNEKTPSVGSAKSRSGFTELRRPSTSRMHRSTTPRGSNNGRPSSAAERTQGSGSRPSTPSFLRRQEPYTGSITVSIRPNPYSYNPAHGASWEIDDQNNTITNVTDAALLNFDNVFAPDPRLTNREVYQRACYNTVEQCIHEGFNGTIFAYGMTGSGKTFSMRGDQKDPGIVKLAIDDIFQFIDSSKPSKQVSLTLSYIEIYNERIVDLLHSDSNAAELRIRDDPVYGTRVTGVLSPTIHSKEEMMQYIRQGDNIRKTRATDFNSRSSRSHSILQIRINTIDIEQNTEQNSTLSLCDLAGSEKATSSVERRKEGAYINKSLLALSNVINKLSLASNLASPSGNTEHIPYRDSKLTRLLQPALSGSSLISIVCTIHLGSFNMTNANQSCIPETYNTLRFAARAKDIVISVKRNKKVSLGDNEITKVMEDMKKLIESQKREIISLRSGSDHSDPEMTASVDELRARIASLSAENRLLYEKLEHLTRLNDLQRTETIMLRNDSINDILGSGLDSKASQIMIANLEDFYKRVNHELEEHKAYISRLEDQLRNDHRGMLLRADDQKENQRKVSDYSIEAVLKDQEEEILHLKELLNDKDHIIKNLTRTTKLRKLIDDNSLSWDPSVKLNEPKNIL</sequence>
<dbReference type="PANTHER" id="PTHR47968:SF36">
    <property type="entry name" value="KINESIN HEAVY CHAIN ISOFORM X1"/>
    <property type="match status" value="1"/>
</dbReference>
<evidence type="ECO:0000256" key="1">
    <source>
        <dbReference type="ARBA" id="ARBA00022701"/>
    </source>
</evidence>
<dbReference type="EMBL" id="FO082053">
    <property type="protein sequence ID" value="CCE80363.1"/>
    <property type="molecule type" value="Genomic_DNA"/>
</dbReference>
<evidence type="ECO:0000313" key="13">
    <source>
        <dbReference type="Proteomes" id="UP000005222"/>
    </source>
</evidence>
<dbReference type="GO" id="GO:0005874">
    <property type="term" value="C:microtubule"/>
    <property type="evidence" value="ECO:0007669"/>
    <property type="project" value="UniProtKB-KW"/>
</dbReference>
<dbReference type="Proteomes" id="UP000005222">
    <property type="component" value="Chromosome G"/>
</dbReference>
<feature type="compositionally biased region" description="Polar residues" evidence="9">
    <location>
        <begin position="52"/>
        <end position="79"/>
    </location>
</feature>
<proteinExistence type="inferred from homology"/>
<dbReference type="PROSITE" id="PS50067">
    <property type="entry name" value="KINESIN_MOTOR_2"/>
    <property type="match status" value="1"/>
</dbReference>
<dbReference type="PANTHER" id="PTHR47968">
    <property type="entry name" value="CENTROMERE PROTEIN E"/>
    <property type="match status" value="1"/>
</dbReference>
<evidence type="ECO:0000256" key="4">
    <source>
        <dbReference type="ARBA" id="ARBA00023054"/>
    </source>
</evidence>
<feature type="coiled-coil region" evidence="8">
    <location>
        <begin position="476"/>
        <end position="503"/>
    </location>
</feature>
<keyword evidence="3 6" id="KW-0067">ATP-binding</keyword>
<reference evidence="11" key="1">
    <citation type="submission" date="2011-10" db="EMBL/GenBank/DDBJ databases">
        <authorList>
            <person name="Genoscope - CEA"/>
        </authorList>
    </citation>
    <scope>NUCLEOTIDE SEQUENCE</scope>
</reference>
<dbReference type="Gene3D" id="3.40.850.10">
    <property type="entry name" value="Kinesin motor domain"/>
    <property type="match status" value="1"/>
</dbReference>
<dbReference type="SUPFAM" id="SSF52540">
    <property type="entry name" value="P-loop containing nucleoside triphosphate hydrolases"/>
    <property type="match status" value="1"/>
</dbReference>
<gene>
    <name evidence="11" type="primary">Piso0_003479</name>
    <name evidence="11" type="ORF">GNLVRS01_PISO0G13228g</name>
    <name evidence="12" type="ORF">GNLVRS01_PISO0H13229g</name>
</gene>
<reference evidence="13" key="2">
    <citation type="journal article" date="2012" name="G3 (Bethesda)">
        <title>Pichia sorbitophila, an interspecies yeast hybrid reveals early steps of genome resolution following polyploidization.</title>
        <authorList>
            <person name="Leh Louis V."/>
            <person name="Despons L."/>
            <person name="Friedrich A."/>
            <person name="Martin T."/>
            <person name="Durrens P."/>
            <person name="Casaregola S."/>
            <person name="Neuveglise C."/>
            <person name="Fairhead C."/>
            <person name="Marck C."/>
            <person name="Cruz J.A."/>
            <person name="Straub M.L."/>
            <person name="Kugler V."/>
            <person name="Sacerdot C."/>
            <person name="Uzunov Z."/>
            <person name="Thierry A."/>
            <person name="Weiss S."/>
            <person name="Bleykasten C."/>
            <person name="De Montigny J."/>
            <person name="Jacques N."/>
            <person name="Jung P."/>
            <person name="Lemaire M."/>
            <person name="Mallet S."/>
            <person name="Morel G."/>
            <person name="Richard G.F."/>
            <person name="Sarkar A."/>
            <person name="Savel G."/>
            <person name="Schacherer J."/>
            <person name="Seret M.L."/>
            <person name="Talla E."/>
            <person name="Samson G."/>
            <person name="Jubin C."/>
            <person name="Poulain J."/>
            <person name="Vacherie B."/>
            <person name="Barbe V."/>
            <person name="Pelletier E."/>
            <person name="Sherman D.J."/>
            <person name="Westhof E."/>
            <person name="Weissenbach J."/>
            <person name="Baret P.V."/>
            <person name="Wincker P."/>
            <person name="Gaillardin C."/>
            <person name="Dujon B."/>
            <person name="Souciet J.L."/>
        </authorList>
    </citation>
    <scope>NUCLEOTIDE SEQUENCE [LARGE SCALE GENOMIC DNA]</scope>
    <source>
        <strain evidence="13">ATCC MYA-4447 / BCRC 22081 / CBS 7064 / NBRC 10061 / NRRL Y-12695</strain>
    </source>
</reference>
<evidence type="ECO:0000256" key="8">
    <source>
        <dbReference type="SAM" id="Coils"/>
    </source>
</evidence>
<dbReference type="Pfam" id="PF00225">
    <property type="entry name" value="Kinesin"/>
    <property type="match status" value="1"/>
</dbReference>
<evidence type="ECO:0000256" key="7">
    <source>
        <dbReference type="RuleBase" id="RU000394"/>
    </source>
</evidence>
<dbReference type="GO" id="GO:0008017">
    <property type="term" value="F:microtubule binding"/>
    <property type="evidence" value="ECO:0007669"/>
    <property type="project" value="InterPro"/>
</dbReference>
<dbReference type="GO" id="GO:0003777">
    <property type="term" value="F:microtubule motor activity"/>
    <property type="evidence" value="ECO:0007669"/>
    <property type="project" value="InterPro"/>
</dbReference>
<evidence type="ECO:0000256" key="9">
    <source>
        <dbReference type="SAM" id="MobiDB-lite"/>
    </source>
</evidence>
<accession>G8YJ68</accession>
<evidence type="ECO:0000259" key="10">
    <source>
        <dbReference type="PROSITE" id="PS50067"/>
    </source>
</evidence>
<dbReference type="eggNOG" id="KOG0242">
    <property type="taxonomic scope" value="Eukaryota"/>
</dbReference>
<dbReference type="EMBL" id="FO082052">
    <property type="protein sequence ID" value="CCE81128.1"/>
    <property type="molecule type" value="Genomic_DNA"/>
</dbReference>
<dbReference type="InterPro" id="IPR019821">
    <property type="entry name" value="Kinesin_motor_CS"/>
</dbReference>
<feature type="compositionally biased region" description="Polar residues" evidence="9">
    <location>
        <begin position="13"/>
        <end position="35"/>
    </location>
</feature>
<dbReference type="FunCoup" id="G8YJ68">
    <property type="interactions" value="92"/>
</dbReference>
<dbReference type="STRING" id="559304.G8YJ68"/>
<dbReference type="PRINTS" id="PR00380">
    <property type="entry name" value="KINESINHEAVY"/>
</dbReference>
<dbReference type="SMART" id="SM00129">
    <property type="entry name" value="KISc"/>
    <property type="match status" value="1"/>
</dbReference>
<dbReference type="GO" id="GO:0005524">
    <property type="term" value="F:ATP binding"/>
    <property type="evidence" value="ECO:0007669"/>
    <property type="project" value="UniProtKB-UniRule"/>
</dbReference>